<evidence type="ECO:0000256" key="4">
    <source>
        <dbReference type="ARBA" id="ARBA00023163"/>
    </source>
</evidence>
<gene>
    <name evidence="5" type="ORF">FY536_03725</name>
</gene>
<reference evidence="5 6" key="1">
    <citation type="submission" date="2019-08" db="EMBL/GenBank/DDBJ databases">
        <authorList>
            <person name="Chang H.C."/>
            <person name="Mun S.Y."/>
        </authorList>
    </citation>
    <scope>NUCLEOTIDE SEQUENCE [LARGE SCALE GENOMIC DNA]</scope>
    <source>
        <strain evidence="5 6">SK</strain>
    </source>
</reference>
<sequence length="298" mass="33607">MYDAKLDTFIQVVESGSFTKAAAQLFISPVSVMKQIESLENATKVKLFNRSTKGVTLTAAGKSIYNSALQLIKASETAVEQAQNISKNEKQVIRIGTSLLRSGSLLIDLWSKVNSGELPFNLKIVPFGDDPSSMQKMLTSLGDTLDCFVGPGDSYEILNGPYKMAVLENKICYCAVPRRNHLAKKESLDWSDLDDESLLLVRRGQSPELDQLRTEIETSHSKINIVNTDNFYDIDAFNLSEQENYIMETLDIWKDLHPALVTIPMKWDYKMPYGIIYSNNASNHVRDFIKESEKLYQN</sequence>
<evidence type="ECO:0000313" key="6">
    <source>
        <dbReference type="Proteomes" id="UP000516446"/>
    </source>
</evidence>
<dbReference type="InterPro" id="IPR036388">
    <property type="entry name" value="WH-like_DNA-bd_sf"/>
</dbReference>
<proteinExistence type="inferred from homology"/>
<dbReference type="FunFam" id="1.10.10.10:FF:000001">
    <property type="entry name" value="LysR family transcriptional regulator"/>
    <property type="match status" value="1"/>
</dbReference>
<protein>
    <submittedName>
        <fullName evidence="5">LysR family transcriptional regulator</fullName>
    </submittedName>
</protein>
<evidence type="ECO:0000313" key="5">
    <source>
        <dbReference type="EMBL" id="QNT64444.1"/>
    </source>
</evidence>
<dbReference type="PANTHER" id="PTHR30419:SF30">
    <property type="entry name" value="LYSR FAMILY TRANSCRIPTIONAL REGULATOR"/>
    <property type="match status" value="1"/>
</dbReference>
<dbReference type="InterPro" id="IPR000847">
    <property type="entry name" value="LysR_HTH_N"/>
</dbReference>
<dbReference type="PANTHER" id="PTHR30419">
    <property type="entry name" value="HTH-TYPE TRANSCRIPTIONAL REGULATOR YBHD"/>
    <property type="match status" value="1"/>
</dbReference>
<dbReference type="GO" id="GO:0005829">
    <property type="term" value="C:cytosol"/>
    <property type="evidence" value="ECO:0007669"/>
    <property type="project" value="TreeGrafter"/>
</dbReference>
<dbReference type="AlphaFoldDB" id="A0A7H1MLV8"/>
<name>A0A7H1MLV8_9LACO</name>
<comment type="similarity">
    <text evidence="1">Belongs to the LysR transcriptional regulatory family.</text>
</comment>
<dbReference type="SUPFAM" id="SSF46785">
    <property type="entry name" value="Winged helix' DNA-binding domain"/>
    <property type="match status" value="1"/>
</dbReference>
<keyword evidence="6" id="KW-1185">Reference proteome</keyword>
<dbReference type="Pfam" id="PF00126">
    <property type="entry name" value="HTH_1"/>
    <property type="match status" value="1"/>
</dbReference>
<dbReference type="OMA" id="THITAVW"/>
<dbReference type="InterPro" id="IPR050950">
    <property type="entry name" value="HTH-type_LysR_regulators"/>
</dbReference>
<accession>A0A7H1MLV8</accession>
<evidence type="ECO:0000256" key="1">
    <source>
        <dbReference type="ARBA" id="ARBA00009437"/>
    </source>
</evidence>
<keyword evidence="2" id="KW-0805">Transcription regulation</keyword>
<dbReference type="Proteomes" id="UP000516446">
    <property type="component" value="Chromosome"/>
</dbReference>
<evidence type="ECO:0000256" key="2">
    <source>
        <dbReference type="ARBA" id="ARBA00023015"/>
    </source>
</evidence>
<dbReference type="RefSeq" id="WP_006846177.1">
    <property type="nucleotide sequence ID" value="NZ_CP026847.1"/>
</dbReference>
<dbReference type="Gene3D" id="3.40.190.10">
    <property type="entry name" value="Periplasmic binding protein-like II"/>
    <property type="match status" value="1"/>
</dbReference>
<dbReference type="GO" id="GO:0003677">
    <property type="term" value="F:DNA binding"/>
    <property type="evidence" value="ECO:0007669"/>
    <property type="project" value="UniProtKB-KW"/>
</dbReference>
<dbReference type="InterPro" id="IPR036390">
    <property type="entry name" value="WH_DNA-bd_sf"/>
</dbReference>
<dbReference type="GO" id="GO:0003700">
    <property type="term" value="F:DNA-binding transcription factor activity"/>
    <property type="evidence" value="ECO:0007669"/>
    <property type="project" value="InterPro"/>
</dbReference>
<dbReference type="PROSITE" id="PS50931">
    <property type="entry name" value="HTH_LYSR"/>
    <property type="match status" value="1"/>
</dbReference>
<evidence type="ECO:0000256" key="3">
    <source>
        <dbReference type="ARBA" id="ARBA00023125"/>
    </source>
</evidence>
<organism evidence="5 6">
    <name type="scientific">Weissella koreensis</name>
    <dbReference type="NCBI Taxonomy" id="165096"/>
    <lineage>
        <taxon>Bacteria</taxon>
        <taxon>Bacillati</taxon>
        <taxon>Bacillota</taxon>
        <taxon>Bacilli</taxon>
        <taxon>Lactobacillales</taxon>
        <taxon>Lactobacillaceae</taxon>
        <taxon>Weissella</taxon>
    </lineage>
</organism>
<dbReference type="Gene3D" id="1.10.10.10">
    <property type="entry name" value="Winged helix-like DNA-binding domain superfamily/Winged helix DNA-binding domain"/>
    <property type="match status" value="1"/>
</dbReference>
<keyword evidence="4" id="KW-0804">Transcription</keyword>
<keyword evidence="3" id="KW-0238">DNA-binding</keyword>
<dbReference type="EMBL" id="CP043431">
    <property type="protein sequence ID" value="QNT64444.1"/>
    <property type="molecule type" value="Genomic_DNA"/>
</dbReference>